<dbReference type="GO" id="GO:0006355">
    <property type="term" value="P:regulation of DNA-templated transcription"/>
    <property type="evidence" value="ECO:0007669"/>
    <property type="project" value="TreeGrafter"/>
</dbReference>
<dbReference type="Proteomes" id="UP000265040">
    <property type="component" value="Chromosome 6"/>
</dbReference>
<dbReference type="AlphaFoldDB" id="A0A7N6B491"/>
<comment type="similarity">
    <text evidence="2">Belongs to the lin-54 family.</text>
</comment>
<feature type="domain" description="CRC" evidence="5">
    <location>
        <begin position="267"/>
        <end position="380"/>
    </location>
</feature>
<keyword evidence="7" id="KW-1185">Reference proteome</keyword>
<sequence>MILTGSFHASRMDSSTKELKTAQSKQPYVESDDPKDCGFEDRHVHFGPAGTAFWEEPPSDASLPEIVSHPHQQTIHPGMVDPHSFSRFHCPCQSTQCQISYPDYLLESQSTQYHPLTGAMSVPSDNSHPSTVLTPWFSNEPILCSIIGGDLHTPVAGISAPQLIEQVQVQEELTEVTSHTSQPVVCNVSGGGHVLVVNPCEPGPVFFTLESAPAQTDDGLTKGKDVNVLGIPTQAACVLYESGDQITSMYPNASSGRGAGMMCESKSRKPCHCTRSLCLKLYCECFANGVMCSNCDCSNCHNNAEHEVKRHKAIKSCLGRNPDAFRPKIAGRKSGEVKGWHNKGCNCKRSGCLKNYCECYEANIMCTSSCKCVGCRNYDDSSEMGFRGRTDKDTLSVSVITPAVLEAVYGCLLAQAEQAEREAQSPAQAEQMVLHEFGHCLTQIVKAMFKHNT</sequence>
<dbReference type="InterPro" id="IPR028307">
    <property type="entry name" value="Lin-54_fam"/>
</dbReference>
<reference evidence="6" key="1">
    <citation type="submission" date="2021-04" db="EMBL/GenBank/DDBJ databases">
        <authorList>
            <consortium name="Wellcome Sanger Institute Data Sharing"/>
        </authorList>
    </citation>
    <scope>NUCLEOTIDE SEQUENCE [LARGE SCALE GENOMIC DNA]</scope>
</reference>
<dbReference type="InterPro" id="IPR033467">
    <property type="entry name" value="Tesmin/TSO1-like_CXC"/>
</dbReference>
<dbReference type="PANTHER" id="PTHR12446">
    <property type="entry name" value="TESMIN/TSO1-RELATED"/>
    <property type="match status" value="1"/>
</dbReference>
<proteinExistence type="inferred from homology"/>
<dbReference type="InterPro" id="IPR005172">
    <property type="entry name" value="CRC"/>
</dbReference>
<accession>A0A7N6B491</accession>
<comment type="subcellular location">
    <subcellularLocation>
        <location evidence="1">Nucleus</location>
    </subcellularLocation>
</comment>
<evidence type="ECO:0000259" key="5">
    <source>
        <dbReference type="PROSITE" id="PS51634"/>
    </source>
</evidence>
<name>A0A7N6B491_ANATE</name>
<evidence type="ECO:0000256" key="4">
    <source>
        <dbReference type="SAM" id="MobiDB-lite"/>
    </source>
</evidence>
<evidence type="ECO:0000256" key="1">
    <source>
        <dbReference type="ARBA" id="ARBA00004123"/>
    </source>
</evidence>
<reference evidence="6" key="3">
    <citation type="submission" date="2025-09" db="UniProtKB">
        <authorList>
            <consortium name="Ensembl"/>
        </authorList>
    </citation>
    <scope>IDENTIFICATION</scope>
</reference>
<organism evidence="6 7">
    <name type="scientific">Anabas testudineus</name>
    <name type="common">Climbing perch</name>
    <name type="synonym">Anthias testudineus</name>
    <dbReference type="NCBI Taxonomy" id="64144"/>
    <lineage>
        <taxon>Eukaryota</taxon>
        <taxon>Metazoa</taxon>
        <taxon>Chordata</taxon>
        <taxon>Craniata</taxon>
        <taxon>Vertebrata</taxon>
        <taxon>Euteleostomi</taxon>
        <taxon>Actinopterygii</taxon>
        <taxon>Neopterygii</taxon>
        <taxon>Teleostei</taxon>
        <taxon>Neoteleostei</taxon>
        <taxon>Acanthomorphata</taxon>
        <taxon>Anabantaria</taxon>
        <taxon>Anabantiformes</taxon>
        <taxon>Anabantoidei</taxon>
        <taxon>Anabantidae</taxon>
        <taxon>Anabas</taxon>
    </lineage>
</organism>
<gene>
    <name evidence="6" type="primary">TESMIN</name>
</gene>
<dbReference type="GeneID" id="113166180"/>
<dbReference type="GeneTree" id="ENSGT00940000168375"/>
<dbReference type="PANTHER" id="PTHR12446:SF34">
    <property type="entry name" value="PROTEIN LIN-54 HOMOLOG"/>
    <property type="match status" value="1"/>
</dbReference>
<feature type="compositionally biased region" description="Basic and acidic residues" evidence="4">
    <location>
        <begin position="10"/>
        <end position="20"/>
    </location>
</feature>
<dbReference type="RefSeq" id="XP_026221940.1">
    <property type="nucleotide sequence ID" value="XM_026366155.1"/>
</dbReference>
<protein>
    <recommendedName>
        <fullName evidence="5">CRC domain-containing protein</fullName>
    </recommendedName>
</protein>
<dbReference type="RefSeq" id="XP_026221941.1">
    <property type="nucleotide sequence ID" value="XM_026366156.1"/>
</dbReference>
<evidence type="ECO:0000256" key="3">
    <source>
        <dbReference type="ARBA" id="ARBA00023242"/>
    </source>
</evidence>
<dbReference type="GO" id="GO:0005634">
    <property type="term" value="C:nucleus"/>
    <property type="evidence" value="ECO:0007669"/>
    <property type="project" value="UniProtKB-SubCell"/>
</dbReference>
<evidence type="ECO:0000256" key="2">
    <source>
        <dbReference type="ARBA" id="ARBA00007267"/>
    </source>
</evidence>
<dbReference type="InParanoid" id="A0A7N6B491"/>
<evidence type="ECO:0000313" key="6">
    <source>
        <dbReference type="Ensembl" id="ENSATEP00000055546.2"/>
    </source>
</evidence>
<reference evidence="6" key="2">
    <citation type="submission" date="2025-08" db="UniProtKB">
        <authorList>
            <consortium name="Ensembl"/>
        </authorList>
    </citation>
    <scope>IDENTIFICATION</scope>
</reference>
<evidence type="ECO:0000313" key="7">
    <source>
        <dbReference type="Proteomes" id="UP000265040"/>
    </source>
</evidence>
<dbReference type="Pfam" id="PF03638">
    <property type="entry name" value="TCR"/>
    <property type="match status" value="2"/>
</dbReference>
<dbReference type="PROSITE" id="PS51634">
    <property type="entry name" value="CRC"/>
    <property type="match status" value="1"/>
</dbReference>
<dbReference type="Ensembl" id="ENSATET00000058030.2">
    <property type="protein sequence ID" value="ENSATEP00000055546.2"/>
    <property type="gene ID" value="ENSATEG00000025433.2"/>
</dbReference>
<keyword evidence="3" id="KW-0539">Nucleus</keyword>
<feature type="region of interest" description="Disordered" evidence="4">
    <location>
        <begin position="1"/>
        <end position="34"/>
    </location>
</feature>
<dbReference type="SMART" id="SM01114">
    <property type="entry name" value="CXC"/>
    <property type="match status" value="2"/>
</dbReference>